<dbReference type="KEGG" id="ehx:EMIHUDRAFT_246801"/>
<dbReference type="HOGENOM" id="CLU_1622080_0_0_1"/>
<evidence type="ECO:0000259" key="4">
    <source>
        <dbReference type="Pfam" id="PF07967"/>
    </source>
</evidence>
<organism evidence="5 6">
    <name type="scientific">Emiliania huxleyi (strain CCMP1516)</name>
    <dbReference type="NCBI Taxonomy" id="280463"/>
    <lineage>
        <taxon>Eukaryota</taxon>
        <taxon>Haptista</taxon>
        <taxon>Haptophyta</taxon>
        <taxon>Prymnesiophyceae</taxon>
        <taxon>Isochrysidales</taxon>
        <taxon>Noelaerhabdaceae</taxon>
        <taxon>Emiliania</taxon>
    </lineage>
</organism>
<protein>
    <recommendedName>
        <fullName evidence="4">C3HC-type domain-containing protein</fullName>
    </recommendedName>
</protein>
<accession>A0A0D3IQ95</accession>
<evidence type="ECO:0000313" key="5">
    <source>
        <dbReference type="EnsemblProtists" id="EOD13430"/>
    </source>
</evidence>
<dbReference type="PaxDb" id="2903-EOD13430"/>
<dbReference type="GO" id="GO:0005634">
    <property type="term" value="C:nucleus"/>
    <property type="evidence" value="ECO:0007669"/>
    <property type="project" value="UniProtKB-SubCell"/>
</dbReference>
<reference evidence="6" key="1">
    <citation type="journal article" date="2013" name="Nature">
        <title>Pan genome of the phytoplankton Emiliania underpins its global distribution.</title>
        <authorList>
            <person name="Read B.A."/>
            <person name="Kegel J."/>
            <person name="Klute M.J."/>
            <person name="Kuo A."/>
            <person name="Lefebvre S.C."/>
            <person name="Maumus F."/>
            <person name="Mayer C."/>
            <person name="Miller J."/>
            <person name="Monier A."/>
            <person name="Salamov A."/>
            <person name="Young J."/>
            <person name="Aguilar M."/>
            <person name="Claverie J.M."/>
            <person name="Frickenhaus S."/>
            <person name="Gonzalez K."/>
            <person name="Herman E.K."/>
            <person name="Lin Y.C."/>
            <person name="Napier J."/>
            <person name="Ogata H."/>
            <person name="Sarno A.F."/>
            <person name="Shmutz J."/>
            <person name="Schroeder D."/>
            <person name="de Vargas C."/>
            <person name="Verret F."/>
            <person name="von Dassow P."/>
            <person name="Valentin K."/>
            <person name="Van de Peer Y."/>
            <person name="Wheeler G."/>
            <person name="Dacks J.B."/>
            <person name="Delwiche C.F."/>
            <person name="Dyhrman S.T."/>
            <person name="Glockner G."/>
            <person name="John U."/>
            <person name="Richards T."/>
            <person name="Worden A.Z."/>
            <person name="Zhang X."/>
            <person name="Grigoriev I.V."/>
            <person name="Allen A.E."/>
            <person name="Bidle K."/>
            <person name="Borodovsky M."/>
            <person name="Bowler C."/>
            <person name="Brownlee C."/>
            <person name="Cock J.M."/>
            <person name="Elias M."/>
            <person name="Gladyshev V.N."/>
            <person name="Groth M."/>
            <person name="Guda C."/>
            <person name="Hadaegh A."/>
            <person name="Iglesias-Rodriguez M.D."/>
            <person name="Jenkins J."/>
            <person name="Jones B.M."/>
            <person name="Lawson T."/>
            <person name="Leese F."/>
            <person name="Lindquist E."/>
            <person name="Lobanov A."/>
            <person name="Lomsadze A."/>
            <person name="Malik S.B."/>
            <person name="Marsh M.E."/>
            <person name="Mackinder L."/>
            <person name="Mock T."/>
            <person name="Mueller-Roeber B."/>
            <person name="Pagarete A."/>
            <person name="Parker M."/>
            <person name="Probert I."/>
            <person name="Quesneville H."/>
            <person name="Raines C."/>
            <person name="Rensing S.A."/>
            <person name="Riano-Pachon D.M."/>
            <person name="Richier S."/>
            <person name="Rokitta S."/>
            <person name="Shiraiwa Y."/>
            <person name="Soanes D.M."/>
            <person name="van der Giezen M."/>
            <person name="Wahlund T.M."/>
            <person name="Williams B."/>
            <person name="Wilson W."/>
            <person name="Wolfe G."/>
            <person name="Wurch L.L."/>
        </authorList>
    </citation>
    <scope>NUCLEOTIDE SEQUENCE</scope>
</reference>
<dbReference type="PANTHER" id="PTHR15835:SF6">
    <property type="entry name" value="ZINC FINGER C3HC-TYPE PROTEIN 1"/>
    <property type="match status" value="1"/>
</dbReference>
<dbReference type="AlphaFoldDB" id="A0A0D3IQ95"/>
<proteinExistence type="predicted"/>
<dbReference type="InterPro" id="IPR012935">
    <property type="entry name" value="NuBaID_N"/>
</dbReference>
<keyword evidence="6" id="KW-1185">Reference proteome</keyword>
<keyword evidence="2" id="KW-0539">Nucleus</keyword>
<dbReference type="GeneID" id="17259583"/>
<evidence type="ECO:0000256" key="3">
    <source>
        <dbReference type="SAM" id="MobiDB-lite"/>
    </source>
</evidence>
<evidence type="ECO:0000256" key="2">
    <source>
        <dbReference type="ARBA" id="ARBA00023242"/>
    </source>
</evidence>
<dbReference type="GO" id="GO:0008270">
    <property type="term" value="F:zinc ion binding"/>
    <property type="evidence" value="ECO:0007669"/>
    <property type="project" value="InterPro"/>
</dbReference>
<comment type="subcellular location">
    <subcellularLocation>
        <location evidence="1">Nucleus</location>
    </subcellularLocation>
</comment>
<evidence type="ECO:0000256" key="1">
    <source>
        <dbReference type="ARBA" id="ARBA00004123"/>
    </source>
</evidence>
<dbReference type="Pfam" id="PF07967">
    <property type="entry name" value="zf-C3HC"/>
    <property type="match status" value="1"/>
</dbReference>
<dbReference type="EnsemblProtists" id="EOD13430">
    <property type="protein sequence ID" value="EOD13430"/>
    <property type="gene ID" value="EMIHUDRAFT_246801"/>
</dbReference>
<sequence>MARPARFGLATYRARTAARLEAAESEEAPEPCRPHSRDDFLRRVHSFSNARLWFAKPAALSPPQCARHGWRLGAAADTLVCRVCLAEFKCPTSLDDPAALSAAEGLLRTAHQPLCAWRSQRAGGGVRDVSGTCPGRVHGVARRLSNPSPESFGLPQPQALAGGR</sequence>
<feature type="domain" description="C3HC-type" evidence="4">
    <location>
        <begin position="34"/>
        <end position="122"/>
    </location>
</feature>
<dbReference type="PANTHER" id="PTHR15835">
    <property type="entry name" value="NUCLEAR-INTERACTING PARTNER OF ALK"/>
    <property type="match status" value="1"/>
</dbReference>
<reference evidence="5" key="2">
    <citation type="submission" date="2024-10" db="UniProtKB">
        <authorList>
            <consortium name="EnsemblProtists"/>
        </authorList>
    </citation>
    <scope>IDENTIFICATION</scope>
</reference>
<evidence type="ECO:0000313" key="6">
    <source>
        <dbReference type="Proteomes" id="UP000013827"/>
    </source>
</evidence>
<feature type="region of interest" description="Disordered" evidence="3">
    <location>
        <begin position="144"/>
        <end position="164"/>
    </location>
</feature>
<dbReference type="Proteomes" id="UP000013827">
    <property type="component" value="Unassembled WGS sequence"/>
</dbReference>
<name>A0A0D3IQ95_EMIH1</name>
<dbReference type="RefSeq" id="XP_005765859.1">
    <property type="nucleotide sequence ID" value="XM_005765802.1"/>
</dbReference>
<dbReference type="STRING" id="2903.R1DFZ4"/>